<evidence type="ECO:0000256" key="1">
    <source>
        <dbReference type="SAM" id="MobiDB-lite"/>
    </source>
</evidence>
<dbReference type="EMBL" id="BAAAVV010000012">
    <property type="protein sequence ID" value="GAA3179857.1"/>
    <property type="molecule type" value="Genomic_DNA"/>
</dbReference>
<name>A0ABP6PI87_9ACTN</name>
<protein>
    <submittedName>
        <fullName evidence="2">Uncharacterized protein</fullName>
    </submittedName>
</protein>
<feature type="region of interest" description="Disordered" evidence="1">
    <location>
        <begin position="29"/>
        <end position="53"/>
    </location>
</feature>
<sequence length="89" mass="10047">MAAIQEAEKEIRIVVVVCRDNLLVPTQPALSDPWQEPLRPGNGMPVAEEASHRHSDKDVSLNVYGARHECFANYESVLRIERRISRAIP</sequence>
<accession>A0ABP6PI87</accession>
<evidence type="ECO:0000313" key="2">
    <source>
        <dbReference type="EMBL" id="GAA3179857.1"/>
    </source>
</evidence>
<dbReference type="Proteomes" id="UP001499924">
    <property type="component" value="Unassembled WGS sequence"/>
</dbReference>
<reference evidence="3" key="1">
    <citation type="journal article" date="2019" name="Int. J. Syst. Evol. Microbiol.">
        <title>The Global Catalogue of Microorganisms (GCM) 10K type strain sequencing project: providing services to taxonomists for standard genome sequencing and annotation.</title>
        <authorList>
            <consortium name="The Broad Institute Genomics Platform"/>
            <consortium name="The Broad Institute Genome Sequencing Center for Infectious Disease"/>
            <person name="Wu L."/>
            <person name="Ma J."/>
        </authorList>
    </citation>
    <scope>NUCLEOTIDE SEQUENCE [LARGE SCALE GENOMIC DNA]</scope>
    <source>
        <strain evidence="3">JCM 15614</strain>
    </source>
</reference>
<gene>
    <name evidence="2" type="ORF">GCM10010531_37350</name>
</gene>
<keyword evidence="3" id="KW-1185">Reference proteome</keyword>
<evidence type="ECO:0000313" key="3">
    <source>
        <dbReference type="Proteomes" id="UP001499924"/>
    </source>
</evidence>
<proteinExistence type="predicted"/>
<organism evidence="2 3">
    <name type="scientific">Blastococcus jejuensis</name>
    <dbReference type="NCBI Taxonomy" id="351224"/>
    <lineage>
        <taxon>Bacteria</taxon>
        <taxon>Bacillati</taxon>
        <taxon>Actinomycetota</taxon>
        <taxon>Actinomycetes</taxon>
        <taxon>Geodermatophilales</taxon>
        <taxon>Geodermatophilaceae</taxon>
        <taxon>Blastococcus</taxon>
    </lineage>
</organism>
<comment type="caution">
    <text evidence="2">The sequence shown here is derived from an EMBL/GenBank/DDBJ whole genome shotgun (WGS) entry which is preliminary data.</text>
</comment>